<keyword evidence="4" id="KW-1185">Reference proteome</keyword>
<dbReference type="AlphaFoldDB" id="A0A099JQF5"/>
<feature type="transmembrane region" description="Helical" evidence="1">
    <location>
        <begin position="12"/>
        <end position="34"/>
    </location>
</feature>
<protein>
    <submittedName>
        <fullName evidence="3">Putative membrane protein</fullName>
    </submittedName>
</protein>
<gene>
    <name evidence="3" type="ORF">BJ997_000333</name>
    <name evidence="2" type="ORF">GY21_04700</name>
</gene>
<keyword evidence="1" id="KW-0472">Membrane</keyword>
<dbReference type="Proteomes" id="UP000029864">
    <property type="component" value="Unassembled WGS sequence"/>
</dbReference>
<evidence type="ECO:0000313" key="5">
    <source>
        <dbReference type="Proteomes" id="UP000561726"/>
    </source>
</evidence>
<dbReference type="EMBL" id="JACHBQ010000001">
    <property type="protein sequence ID" value="MBB5639785.1"/>
    <property type="molecule type" value="Genomic_DNA"/>
</dbReference>
<dbReference type="EMBL" id="JPXF01000012">
    <property type="protein sequence ID" value="KGJ79633.1"/>
    <property type="molecule type" value="Genomic_DNA"/>
</dbReference>
<sequence length="81" mass="8983">MMWGLGTMGWSWVFGLLAIAGLAVIMYVVVRLLANTGAPPPSVPNSPEPTGARRILDERFARGELTAEQYRDHLRMLDEGR</sequence>
<dbReference type="RefSeq" id="WP_035835506.1">
    <property type="nucleotide sequence ID" value="NZ_JACHBQ010000001.1"/>
</dbReference>
<reference evidence="3 5" key="2">
    <citation type="submission" date="2020-08" db="EMBL/GenBank/DDBJ databases">
        <title>Sequencing the genomes of 1000 actinobacteria strains.</title>
        <authorList>
            <person name="Klenk H.-P."/>
        </authorList>
    </citation>
    <scope>NUCLEOTIDE SEQUENCE [LARGE SCALE GENOMIC DNA]</scope>
    <source>
        <strain evidence="3 5">DSM 21065</strain>
    </source>
</reference>
<dbReference type="Proteomes" id="UP000561726">
    <property type="component" value="Unassembled WGS sequence"/>
</dbReference>
<evidence type="ECO:0000313" key="2">
    <source>
        <dbReference type="EMBL" id="KGJ79633.1"/>
    </source>
</evidence>
<dbReference type="STRING" id="1001240.GY21_04700"/>
<evidence type="ECO:0000313" key="4">
    <source>
        <dbReference type="Proteomes" id="UP000029864"/>
    </source>
</evidence>
<proteinExistence type="predicted"/>
<keyword evidence="1" id="KW-0812">Transmembrane</keyword>
<accession>A0A099JQF5</accession>
<reference evidence="2 4" key="1">
    <citation type="submission" date="2014-08" db="EMBL/GenBank/DDBJ databases">
        <authorList>
            <person name="Sisinthy S."/>
        </authorList>
    </citation>
    <scope>NUCLEOTIDE SEQUENCE [LARGE SCALE GENOMIC DNA]</scope>
    <source>
        <strain evidence="2 4">RuG17</strain>
    </source>
</reference>
<evidence type="ECO:0000313" key="3">
    <source>
        <dbReference type="EMBL" id="MBB5639785.1"/>
    </source>
</evidence>
<organism evidence="2 4">
    <name type="scientific">Cryobacterium roopkundense</name>
    <dbReference type="NCBI Taxonomy" id="1001240"/>
    <lineage>
        <taxon>Bacteria</taxon>
        <taxon>Bacillati</taxon>
        <taxon>Actinomycetota</taxon>
        <taxon>Actinomycetes</taxon>
        <taxon>Micrococcales</taxon>
        <taxon>Microbacteriaceae</taxon>
        <taxon>Cryobacterium</taxon>
    </lineage>
</organism>
<keyword evidence="1" id="KW-1133">Transmembrane helix</keyword>
<comment type="caution">
    <text evidence="2">The sequence shown here is derived from an EMBL/GenBank/DDBJ whole genome shotgun (WGS) entry which is preliminary data.</text>
</comment>
<evidence type="ECO:0000256" key="1">
    <source>
        <dbReference type="SAM" id="Phobius"/>
    </source>
</evidence>
<dbReference type="OrthoDB" id="3748887at2"/>
<name>A0A099JQF5_9MICO</name>